<evidence type="ECO:0000313" key="1">
    <source>
        <dbReference type="EMBL" id="KAF9589464.1"/>
    </source>
</evidence>
<organism evidence="1 2">
    <name type="scientific">Coptis chinensis</name>
    <dbReference type="NCBI Taxonomy" id="261450"/>
    <lineage>
        <taxon>Eukaryota</taxon>
        <taxon>Viridiplantae</taxon>
        <taxon>Streptophyta</taxon>
        <taxon>Embryophyta</taxon>
        <taxon>Tracheophyta</taxon>
        <taxon>Spermatophyta</taxon>
        <taxon>Magnoliopsida</taxon>
        <taxon>Ranunculales</taxon>
        <taxon>Ranunculaceae</taxon>
        <taxon>Coptidoideae</taxon>
        <taxon>Coptis</taxon>
    </lineage>
</organism>
<proteinExistence type="predicted"/>
<protein>
    <recommendedName>
        <fullName evidence="3">Transposase</fullName>
    </recommendedName>
</protein>
<accession>A0A835LF15</accession>
<comment type="caution">
    <text evidence="1">The sequence shown here is derived from an EMBL/GenBank/DDBJ whole genome shotgun (WGS) entry which is preliminary data.</text>
</comment>
<reference evidence="1 2" key="1">
    <citation type="submission" date="2020-10" db="EMBL/GenBank/DDBJ databases">
        <title>The Coptis chinensis genome and diversification of protoberbering-type alkaloids.</title>
        <authorList>
            <person name="Wang B."/>
            <person name="Shu S."/>
            <person name="Song C."/>
            <person name="Liu Y."/>
        </authorList>
    </citation>
    <scope>NUCLEOTIDE SEQUENCE [LARGE SCALE GENOMIC DNA]</scope>
    <source>
        <strain evidence="1">HL-2020</strain>
        <tissue evidence="1">Leaf</tissue>
    </source>
</reference>
<dbReference type="Proteomes" id="UP000631114">
    <property type="component" value="Unassembled WGS sequence"/>
</dbReference>
<gene>
    <name evidence="1" type="ORF">IFM89_024027</name>
</gene>
<dbReference type="AlphaFoldDB" id="A0A835LF15"/>
<dbReference type="PANTHER" id="PTHR10775:SF185">
    <property type="entry name" value="OS08G0208400 PROTEIN"/>
    <property type="match status" value="1"/>
</dbReference>
<name>A0A835LF15_9MAGN</name>
<keyword evidence="2" id="KW-1185">Reference proteome</keyword>
<dbReference type="OrthoDB" id="1303687at2759"/>
<sequence length="296" mass="33342">MYWLTYKEVGYHLISKGIEKSYRVWTLHSEDLSNAGVHPPLVANIREKTSVDDGFEMGDIEEETIGDVGIGMGNFVDSSFGLHGDVVTGDGSLGIEFDEPYVPEPDLGKRYYDYKKKSTEKLYPTCEGPETTLSALVELHNVKKEFGWSGTGMTVLLSLLRQWLPKGNTLPKKYPVMKEMLKDLGMKATCIHACENNCILYWKKNKDLIECPEFQAPRFKVKEGSKGKKNSKEPNKALAASSKTVDCLKFVHSLQSCFLLAGDLKVKIGRLGYQVTNQFDSETKQRSLLFQVFIFV</sequence>
<evidence type="ECO:0008006" key="3">
    <source>
        <dbReference type="Google" id="ProtNLM"/>
    </source>
</evidence>
<evidence type="ECO:0000313" key="2">
    <source>
        <dbReference type="Proteomes" id="UP000631114"/>
    </source>
</evidence>
<dbReference type="EMBL" id="JADFTS010000009">
    <property type="protein sequence ID" value="KAF9589464.1"/>
    <property type="molecule type" value="Genomic_DNA"/>
</dbReference>
<dbReference type="PANTHER" id="PTHR10775">
    <property type="entry name" value="OS08G0208400 PROTEIN"/>
    <property type="match status" value="1"/>
</dbReference>